<name>A0A0A9CC27_ARUDO</name>
<evidence type="ECO:0000313" key="1">
    <source>
        <dbReference type="EMBL" id="JAD73879.1"/>
    </source>
</evidence>
<reference evidence="1" key="1">
    <citation type="submission" date="2014-09" db="EMBL/GenBank/DDBJ databases">
        <authorList>
            <person name="Magalhaes I.L.F."/>
            <person name="Oliveira U."/>
            <person name="Santos F.R."/>
            <person name="Vidigal T.H.D.A."/>
            <person name="Brescovit A.D."/>
            <person name="Santos A.J."/>
        </authorList>
    </citation>
    <scope>NUCLEOTIDE SEQUENCE</scope>
    <source>
        <tissue evidence="1">Shoot tissue taken approximately 20 cm above the soil surface</tissue>
    </source>
</reference>
<protein>
    <submittedName>
        <fullName evidence="1">Uncharacterized protein</fullName>
    </submittedName>
</protein>
<dbReference type="EMBL" id="GBRH01224016">
    <property type="protein sequence ID" value="JAD73879.1"/>
    <property type="molecule type" value="Transcribed_RNA"/>
</dbReference>
<accession>A0A0A9CC27</accession>
<sequence>MFGLLGFVSLCNLLHRTFLRLGSVEKGDLLSFGLLQLSSEIRSYAYMRV</sequence>
<organism evidence="1">
    <name type="scientific">Arundo donax</name>
    <name type="common">Giant reed</name>
    <name type="synonym">Donax arundinaceus</name>
    <dbReference type="NCBI Taxonomy" id="35708"/>
    <lineage>
        <taxon>Eukaryota</taxon>
        <taxon>Viridiplantae</taxon>
        <taxon>Streptophyta</taxon>
        <taxon>Embryophyta</taxon>
        <taxon>Tracheophyta</taxon>
        <taxon>Spermatophyta</taxon>
        <taxon>Magnoliopsida</taxon>
        <taxon>Liliopsida</taxon>
        <taxon>Poales</taxon>
        <taxon>Poaceae</taxon>
        <taxon>PACMAD clade</taxon>
        <taxon>Arundinoideae</taxon>
        <taxon>Arundineae</taxon>
        <taxon>Arundo</taxon>
    </lineage>
</organism>
<reference evidence="1" key="2">
    <citation type="journal article" date="2015" name="Data Brief">
        <title>Shoot transcriptome of the giant reed, Arundo donax.</title>
        <authorList>
            <person name="Barrero R.A."/>
            <person name="Guerrero F.D."/>
            <person name="Moolhuijzen P."/>
            <person name="Goolsby J.A."/>
            <person name="Tidwell J."/>
            <person name="Bellgard S.E."/>
            <person name="Bellgard M.I."/>
        </authorList>
    </citation>
    <scope>NUCLEOTIDE SEQUENCE</scope>
    <source>
        <tissue evidence="1">Shoot tissue taken approximately 20 cm above the soil surface</tissue>
    </source>
</reference>
<dbReference type="AlphaFoldDB" id="A0A0A9CC27"/>
<proteinExistence type="predicted"/>